<dbReference type="Proteomes" id="UP000008070">
    <property type="component" value="Chromosome"/>
</dbReference>
<organism evidence="2 3">
    <name type="scientific">Methylorubrum extorquens (strain DSM 6343 / CIP 106787 / DM4)</name>
    <name type="common">Methylobacterium extorquens</name>
    <dbReference type="NCBI Taxonomy" id="661410"/>
    <lineage>
        <taxon>Bacteria</taxon>
        <taxon>Pseudomonadati</taxon>
        <taxon>Pseudomonadota</taxon>
        <taxon>Alphaproteobacteria</taxon>
        <taxon>Hyphomicrobiales</taxon>
        <taxon>Methylobacteriaceae</taxon>
        <taxon>Methylorubrum</taxon>
    </lineage>
</organism>
<gene>
    <name evidence="2" type="ORF">METD_I0819</name>
</gene>
<dbReference type="HOGENOM" id="CLU_820868_0_0_5"/>
<feature type="region of interest" description="Disordered" evidence="1">
    <location>
        <begin position="314"/>
        <end position="338"/>
    </location>
</feature>
<reference evidence="3" key="1">
    <citation type="journal article" date="2009" name="PLoS ONE">
        <title>Methylobacterium genome sequences: a reference blueprint to investigate microbial metabolism of C1 compounds from natural and industrial sources.</title>
        <authorList>
            <person name="Vuilleumier S."/>
            <person name="Chistoserdova L."/>
            <person name="Lee M.-C."/>
            <person name="Bringel F."/>
            <person name="Lajus A."/>
            <person name="Zhou Y."/>
            <person name="Gourion B."/>
            <person name="Barbe V."/>
            <person name="Chang J."/>
            <person name="Cruveiller S."/>
            <person name="Dossat C."/>
            <person name="Gillett W."/>
            <person name="Gruffaz C."/>
            <person name="Haugen E."/>
            <person name="Hourcade E."/>
            <person name="Levy R."/>
            <person name="Mangenot S."/>
            <person name="Muller E."/>
            <person name="Nadalig T."/>
            <person name="Pagni M."/>
            <person name="Penny C."/>
            <person name="Peyraud R."/>
            <person name="Robinson D.G."/>
            <person name="Roche D."/>
            <person name="Rouy Z."/>
            <person name="Saenampechek C."/>
            <person name="Salvignol G."/>
            <person name="Vallenet D."/>
            <person name="Wu Z."/>
            <person name="Marx C.J."/>
            <person name="Vorholt J.A."/>
            <person name="Olson M.V."/>
            <person name="Kaul R."/>
            <person name="Weissenbach J."/>
            <person name="Medigue C."/>
            <person name="Lidstrom M.E."/>
        </authorList>
    </citation>
    <scope>NUCLEOTIDE SEQUENCE [LARGE SCALE GENOMIC DNA]</scope>
    <source>
        <strain evidence="3">DSM 6343 / CIP 106787 / DM4</strain>
    </source>
</reference>
<dbReference type="EMBL" id="FP103042">
    <property type="protein sequence ID" value="CAX22453.1"/>
    <property type="molecule type" value="Genomic_DNA"/>
</dbReference>
<evidence type="ECO:0000313" key="3">
    <source>
        <dbReference type="Proteomes" id="UP000008070"/>
    </source>
</evidence>
<evidence type="ECO:0000313" key="2">
    <source>
        <dbReference type="EMBL" id="CAX22453.1"/>
    </source>
</evidence>
<dbReference type="KEGG" id="mdi:METDI0819"/>
<sequence length="338" mass="37538">MHQNRTKPFRLSRPHLLPLIREQIPDLSDAALYRALESLVAAGFLARMSEDTQRNVKLPALYYWSPRTLNVMGLASPNLVGTRSVATQDAQDSSRNHQLELHPLPFEHDDIKSSLREDIMFETNSSSAASQVRSADHSYNYRNYEASSKRAIQPNNVVRKGGPKARKEGAFEPVEVIPTGEVIAGIVIVGRTSDGIPITGTVAGMEAIWAERDRTRLEALSAEQVRARKAQEAPTSDRFSLEAISKRVGFTVKVMDESREERAARIRAEDEVREALVQAEIARRLRRSIESEAETRIFLAGTAEGRAALKAAQRDRDAFKAEVPATPRPPVIPDAACH</sequence>
<name>C7CCA7_METED</name>
<evidence type="ECO:0000256" key="1">
    <source>
        <dbReference type="SAM" id="MobiDB-lite"/>
    </source>
</evidence>
<accession>C7CCA7</accession>
<proteinExistence type="predicted"/>
<protein>
    <submittedName>
        <fullName evidence="2">Uncharacterized protein</fullName>
    </submittedName>
</protein>
<dbReference type="AlphaFoldDB" id="C7CCA7"/>